<name>A0ABP4T7A0_9ACTN</name>
<evidence type="ECO:0000313" key="2">
    <source>
        <dbReference type="Proteomes" id="UP001500618"/>
    </source>
</evidence>
<proteinExistence type="predicted"/>
<protein>
    <submittedName>
        <fullName evidence="1">Uncharacterized protein</fullName>
    </submittedName>
</protein>
<comment type="caution">
    <text evidence="1">The sequence shown here is derived from an EMBL/GenBank/DDBJ whole genome shotgun (WGS) entry which is preliminary data.</text>
</comment>
<organism evidence="1 2">
    <name type="scientific">Fodinicola feengrottensis</name>
    <dbReference type="NCBI Taxonomy" id="435914"/>
    <lineage>
        <taxon>Bacteria</taxon>
        <taxon>Bacillati</taxon>
        <taxon>Actinomycetota</taxon>
        <taxon>Actinomycetes</taxon>
        <taxon>Mycobacteriales</taxon>
        <taxon>Fodinicola</taxon>
    </lineage>
</organism>
<reference evidence="2" key="1">
    <citation type="journal article" date="2019" name="Int. J. Syst. Evol. Microbiol.">
        <title>The Global Catalogue of Microorganisms (GCM) 10K type strain sequencing project: providing services to taxonomists for standard genome sequencing and annotation.</title>
        <authorList>
            <consortium name="The Broad Institute Genomics Platform"/>
            <consortium name="The Broad Institute Genome Sequencing Center for Infectious Disease"/>
            <person name="Wu L."/>
            <person name="Ma J."/>
        </authorList>
    </citation>
    <scope>NUCLEOTIDE SEQUENCE [LARGE SCALE GENOMIC DNA]</scope>
    <source>
        <strain evidence="2">JCM 14718</strain>
    </source>
</reference>
<dbReference type="EMBL" id="BAAANY010000011">
    <property type="protein sequence ID" value="GAA1683489.1"/>
    <property type="molecule type" value="Genomic_DNA"/>
</dbReference>
<gene>
    <name evidence="1" type="ORF">GCM10009765_35850</name>
</gene>
<keyword evidence="2" id="KW-1185">Reference proteome</keyword>
<accession>A0ABP4T7A0</accession>
<dbReference type="Proteomes" id="UP001500618">
    <property type="component" value="Unassembled WGS sequence"/>
</dbReference>
<evidence type="ECO:0000313" key="1">
    <source>
        <dbReference type="EMBL" id="GAA1683489.1"/>
    </source>
</evidence>
<sequence>MRARLERNKTRALSTKWAGTLCAGGDPIALEDVTGIYWDIPLRVADEATAAITGVLCTLDVRWVNYPPAVAADSWTRRLHRGTMLFGANPSLITNDEGAVRQFIAEAGGSVSSKSLLDGRRESFKVTNRPRKGRYLYTKPVSVERVIHFFVVGEQVFGLAVFEGRETVFDVPEDVRFTLSGYAKVGGLVYSTVTFSAPKIRELTTFLGSDALGDWASYADRPGLPIAAAIVDLLCPADEAP</sequence>
<dbReference type="RefSeq" id="WP_279583394.1">
    <property type="nucleotide sequence ID" value="NZ_WOTO01000106.1"/>
</dbReference>